<evidence type="ECO:0000256" key="2">
    <source>
        <dbReference type="ARBA" id="ARBA00023004"/>
    </source>
</evidence>
<reference evidence="8" key="1">
    <citation type="submission" date="2020-05" db="EMBL/GenBank/DDBJ databases">
        <authorList>
            <person name="Chiriac C."/>
            <person name="Salcher M."/>
            <person name="Ghai R."/>
            <person name="Kavagutti S V."/>
        </authorList>
    </citation>
    <scope>NUCLEOTIDE SEQUENCE</scope>
</reference>
<keyword evidence="4" id="KW-0456">Lyase</keyword>
<accession>A0A6J7QKZ8</accession>
<organism evidence="8">
    <name type="scientific">freshwater metagenome</name>
    <dbReference type="NCBI Taxonomy" id="449393"/>
    <lineage>
        <taxon>unclassified sequences</taxon>
        <taxon>metagenomes</taxon>
        <taxon>ecological metagenomes</taxon>
    </lineage>
</organism>
<dbReference type="SUPFAM" id="SSF53800">
    <property type="entry name" value="Chelatase"/>
    <property type="match status" value="1"/>
</dbReference>
<dbReference type="PROSITE" id="PS00534">
    <property type="entry name" value="FERROCHELATASE"/>
    <property type="match status" value="1"/>
</dbReference>
<dbReference type="NCBIfam" id="TIGR00109">
    <property type="entry name" value="hemH"/>
    <property type="match status" value="1"/>
</dbReference>
<name>A0A6J7QKZ8_9ZZZZ</name>
<keyword evidence="5" id="KW-0627">Porphyrin biosynthesis</keyword>
<dbReference type="InterPro" id="IPR001015">
    <property type="entry name" value="Ferrochelatase"/>
</dbReference>
<protein>
    <submittedName>
        <fullName evidence="8">Unannotated protein</fullName>
    </submittedName>
</protein>
<evidence type="ECO:0000313" key="7">
    <source>
        <dbReference type="EMBL" id="CAB4877990.1"/>
    </source>
</evidence>
<dbReference type="InterPro" id="IPR033644">
    <property type="entry name" value="Ferrochelatase_C"/>
</dbReference>
<proteinExistence type="inferred from homology"/>
<dbReference type="CDD" id="cd00419">
    <property type="entry name" value="Ferrochelatase_C"/>
    <property type="match status" value="1"/>
</dbReference>
<dbReference type="EMBL" id="CAFBPM010000004">
    <property type="protein sequence ID" value="CAB5015112.1"/>
    <property type="molecule type" value="Genomic_DNA"/>
</dbReference>
<evidence type="ECO:0000256" key="3">
    <source>
        <dbReference type="ARBA" id="ARBA00023133"/>
    </source>
</evidence>
<evidence type="ECO:0000256" key="4">
    <source>
        <dbReference type="ARBA" id="ARBA00023239"/>
    </source>
</evidence>
<dbReference type="AlphaFoldDB" id="A0A6J7QKZ8"/>
<dbReference type="InterPro" id="IPR033659">
    <property type="entry name" value="Ferrochelatase_N"/>
</dbReference>
<evidence type="ECO:0000256" key="1">
    <source>
        <dbReference type="ARBA" id="ARBA00004744"/>
    </source>
</evidence>
<sequence>MSPRIGVLVMAYGTPGSRDEIEPYYTRIRHGRPPTPEQLADLVRRYEAIGGISPLAERTRAQVQGLDDVLEERAPGEFDVRFGSKYTEPSIEETVASFLDDGITTIVGLTLTPHSASLGSGEYLERARTALGDKGTLLAIREWYDTQGFSELLATRVLNARAKLPENTQDDALVIFSAHSLPEKILAQGDPYPDQLQDSADRIAAVANLDRYEIAWQSAGRTPDPWIGPDILEVIGGLPERGIRAVVVCPVGFVADHLEVLYDVDVEAMGVAASSGVALTRTASLNDDKEFMNVLATKVLEVAANR</sequence>
<dbReference type="GO" id="GO:0004325">
    <property type="term" value="F:ferrochelatase activity"/>
    <property type="evidence" value="ECO:0007669"/>
    <property type="project" value="InterPro"/>
</dbReference>
<evidence type="ECO:0000256" key="5">
    <source>
        <dbReference type="ARBA" id="ARBA00023244"/>
    </source>
</evidence>
<comment type="pathway">
    <text evidence="1">Porphyrin-containing compound metabolism; protoheme biosynthesis.</text>
</comment>
<dbReference type="UniPathway" id="UPA00252"/>
<dbReference type="Gene3D" id="3.40.50.1400">
    <property type="match status" value="2"/>
</dbReference>
<dbReference type="EMBL" id="CAFABE010000027">
    <property type="protein sequence ID" value="CAB4825940.1"/>
    <property type="molecule type" value="Genomic_DNA"/>
</dbReference>
<dbReference type="PANTHER" id="PTHR11108:SF1">
    <property type="entry name" value="FERROCHELATASE, MITOCHONDRIAL"/>
    <property type="match status" value="1"/>
</dbReference>
<dbReference type="GO" id="GO:0006783">
    <property type="term" value="P:heme biosynthetic process"/>
    <property type="evidence" value="ECO:0007669"/>
    <property type="project" value="UniProtKB-KW"/>
</dbReference>
<dbReference type="InterPro" id="IPR019772">
    <property type="entry name" value="Ferrochelatase_AS"/>
</dbReference>
<dbReference type="EMBL" id="CAFBLT010000001">
    <property type="protein sequence ID" value="CAB4877990.1"/>
    <property type="molecule type" value="Genomic_DNA"/>
</dbReference>
<evidence type="ECO:0000313" key="8">
    <source>
        <dbReference type="EMBL" id="CAB5015112.1"/>
    </source>
</evidence>
<evidence type="ECO:0000313" key="6">
    <source>
        <dbReference type="EMBL" id="CAB4825940.1"/>
    </source>
</evidence>
<dbReference type="Pfam" id="PF00762">
    <property type="entry name" value="Ferrochelatase"/>
    <property type="match status" value="1"/>
</dbReference>
<keyword evidence="2" id="KW-0408">Iron</keyword>
<dbReference type="PANTHER" id="PTHR11108">
    <property type="entry name" value="FERROCHELATASE"/>
    <property type="match status" value="1"/>
</dbReference>
<gene>
    <name evidence="6" type="ORF">UFOPK3164_00757</name>
    <name evidence="7" type="ORF">UFOPK3427_01255</name>
    <name evidence="8" type="ORF">UFOPK4112_00543</name>
</gene>
<dbReference type="HAMAP" id="MF_00323">
    <property type="entry name" value="Ferrochelatase"/>
    <property type="match status" value="1"/>
</dbReference>
<keyword evidence="3" id="KW-0350">Heme biosynthesis</keyword>
<dbReference type="CDD" id="cd03411">
    <property type="entry name" value="Ferrochelatase_N"/>
    <property type="match status" value="1"/>
</dbReference>